<keyword evidence="1" id="KW-0175">Coiled coil</keyword>
<keyword evidence="2" id="KW-0472">Membrane</keyword>
<feature type="transmembrane region" description="Helical" evidence="2">
    <location>
        <begin position="650"/>
        <end position="671"/>
    </location>
</feature>
<dbReference type="AlphaFoldDB" id="A0A6B0YNM2"/>
<proteinExistence type="predicted"/>
<dbReference type="EMBL" id="VXRG01000039">
    <property type="protein sequence ID" value="MXY92684.1"/>
    <property type="molecule type" value="Genomic_DNA"/>
</dbReference>
<feature type="coiled-coil region" evidence="1">
    <location>
        <begin position="555"/>
        <end position="595"/>
    </location>
</feature>
<evidence type="ECO:0000256" key="2">
    <source>
        <dbReference type="SAM" id="Phobius"/>
    </source>
</evidence>
<accession>A0A6B0YNM2</accession>
<reference evidence="3" key="1">
    <citation type="submission" date="2019-09" db="EMBL/GenBank/DDBJ databases">
        <title>Characterisation of the sponge microbiome using genome-centric metagenomics.</title>
        <authorList>
            <person name="Engelberts J.P."/>
            <person name="Robbins S.J."/>
            <person name="De Goeij J.M."/>
            <person name="Aranda M."/>
            <person name="Bell S.C."/>
            <person name="Webster N.S."/>
        </authorList>
    </citation>
    <scope>NUCLEOTIDE SEQUENCE</scope>
    <source>
        <strain evidence="3">SB0664_bin_27</strain>
    </source>
</reference>
<sequence>MAAPPPENRLPEHRLQSESAVASHLLLQPALETSLVLLTHTLDVRVATADGRSLTLQIEASYRLHNEEDEAISATLLVVQPASAVAVGRPLPRNIAVTLDGQPLALQSAGQSVGQSVQAAFDADARRRLTLRYDLPLTATHTFDFHYPISELDSWPSDISGWRVTIDFAGMDQWLAPSNSWLQISPRGWKMRASQLEWLREERPPTTDVHFQALHPQWIREIQDAQNAVRAQNDLESMQKLGDLYAQLHQAPALRNASRDRFYEQALAAYTQALQLGEDRVRPDTVLAAVRYRLAALYRKRAIASDGSVDSVYVALMVAEAEKALPATPQGPARTELQSWVAQGLQQQLRTARLQENWPQALLLTERLARLPADIVDPATLEDERRAILLHEVLQQLQDGNEEAAVKLVGKEFLTEETLPRPEYRTLFANWQITVTVNRNDMVISALARPIFQRRVDAEAALNTLLNSWSTSGAAKAALTLEANGFLIQLDQLDAAKRQLLAKNTPQLPDWALLRSVLLTTEQESQQETQLLWQRTTQAIDVDFRPVGDQWHSMAASLDREAAAVEDEIASATALNRAETAALEIRQSLRAAQHRLEAGRWRRLVSDSTVQVVMGELHGNASPQRVWLLGLTDPPQRLTNHTESISAVRLWLAIALAVVLSSLFAGLLWLLL</sequence>
<comment type="caution">
    <text evidence="3">The sequence shown here is derived from an EMBL/GenBank/DDBJ whole genome shotgun (WGS) entry which is preliminary data.</text>
</comment>
<gene>
    <name evidence="3" type="ORF">F4Y42_04455</name>
</gene>
<keyword evidence="2" id="KW-1133">Transmembrane helix</keyword>
<organism evidence="3">
    <name type="scientific">Caldilineaceae bacterium SB0664_bin_27</name>
    <dbReference type="NCBI Taxonomy" id="2605260"/>
    <lineage>
        <taxon>Bacteria</taxon>
        <taxon>Bacillati</taxon>
        <taxon>Chloroflexota</taxon>
        <taxon>Caldilineae</taxon>
        <taxon>Caldilineales</taxon>
        <taxon>Caldilineaceae</taxon>
    </lineage>
</organism>
<protein>
    <submittedName>
        <fullName evidence="3">Uncharacterized protein</fullName>
    </submittedName>
</protein>
<keyword evidence="2" id="KW-0812">Transmembrane</keyword>
<evidence type="ECO:0000313" key="3">
    <source>
        <dbReference type="EMBL" id="MXY92684.1"/>
    </source>
</evidence>
<name>A0A6B0YNM2_9CHLR</name>
<evidence type="ECO:0000256" key="1">
    <source>
        <dbReference type="SAM" id="Coils"/>
    </source>
</evidence>